<dbReference type="EMBL" id="JANPWB010000014">
    <property type="protein sequence ID" value="KAJ1101327.1"/>
    <property type="molecule type" value="Genomic_DNA"/>
</dbReference>
<evidence type="ECO:0000313" key="3">
    <source>
        <dbReference type="EMBL" id="KAJ1101327.1"/>
    </source>
</evidence>
<keyword evidence="4" id="KW-1185">Reference proteome</keyword>
<feature type="region of interest" description="Disordered" evidence="2">
    <location>
        <begin position="150"/>
        <end position="225"/>
    </location>
</feature>
<feature type="compositionally biased region" description="Pro residues" evidence="2">
    <location>
        <begin position="156"/>
        <end position="165"/>
    </location>
</feature>
<evidence type="ECO:0000256" key="1">
    <source>
        <dbReference type="SAM" id="Coils"/>
    </source>
</evidence>
<protein>
    <submittedName>
        <fullName evidence="3">Uncharacterized protein</fullName>
    </submittedName>
</protein>
<comment type="caution">
    <text evidence="3">The sequence shown here is derived from an EMBL/GenBank/DDBJ whole genome shotgun (WGS) entry which is preliminary data.</text>
</comment>
<feature type="compositionally biased region" description="Low complexity" evidence="2">
    <location>
        <begin position="203"/>
        <end position="220"/>
    </location>
</feature>
<organism evidence="3 4">
    <name type="scientific">Pleurodeles waltl</name>
    <name type="common">Iberian ribbed newt</name>
    <dbReference type="NCBI Taxonomy" id="8319"/>
    <lineage>
        <taxon>Eukaryota</taxon>
        <taxon>Metazoa</taxon>
        <taxon>Chordata</taxon>
        <taxon>Craniata</taxon>
        <taxon>Vertebrata</taxon>
        <taxon>Euteleostomi</taxon>
        <taxon>Amphibia</taxon>
        <taxon>Batrachia</taxon>
        <taxon>Caudata</taxon>
        <taxon>Salamandroidea</taxon>
        <taxon>Salamandridae</taxon>
        <taxon>Pleurodelinae</taxon>
        <taxon>Pleurodeles</taxon>
    </lineage>
</organism>
<feature type="coiled-coil region" evidence="1">
    <location>
        <begin position="234"/>
        <end position="261"/>
    </location>
</feature>
<reference evidence="3" key="1">
    <citation type="journal article" date="2022" name="bioRxiv">
        <title>Sequencing and chromosome-scale assembly of the giantPleurodeles waltlgenome.</title>
        <authorList>
            <person name="Brown T."/>
            <person name="Elewa A."/>
            <person name="Iarovenko S."/>
            <person name="Subramanian E."/>
            <person name="Araus A.J."/>
            <person name="Petzold A."/>
            <person name="Susuki M."/>
            <person name="Suzuki K.-i.T."/>
            <person name="Hayashi T."/>
            <person name="Toyoda A."/>
            <person name="Oliveira C."/>
            <person name="Osipova E."/>
            <person name="Leigh N.D."/>
            <person name="Simon A."/>
            <person name="Yun M.H."/>
        </authorList>
    </citation>
    <scope>NUCLEOTIDE SEQUENCE</scope>
    <source>
        <strain evidence="3">20211129_DDA</strain>
        <tissue evidence="3">Liver</tissue>
    </source>
</reference>
<proteinExistence type="predicted"/>
<name>A0AAV7MFR2_PLEWA</name>
<sequence>MGEDELGGFIWLVSHFLPLMLEAGGRVIQGYHTEARKIRWEKVRHHLVRVYGSLRNIHQLKHRWADLIRREQDLLDHLGLRIGGYVGGPAPYTVGEVAHFDDPDTYTANLSAAARNQFERRAMRYSHILQVQCGYRRMARRYNSERASGAWYATPQAPPTVPPTTPATTSTRSGQVDPATDQASSSRPGPSRVVGAGQSRAHTTPPTQSTSTGTQTCTDPPINPADFHTLSRKLDRLIGKVDTLTEDMAEVKKKVRSIRRTLRRPNQ</sequence>
<evidence type="ECO:0000256" key="2">
    <source>
        <dbReference type="SAM" id="MobiDB-lite"/>
    </source>
</evidence>
<dbReference type="Proteomes" id="UP001066276">
    <property type="component" value="Chromosome 10"/>
</dbReference>
<evidence type="ECO:0000313" key="4">
    <source>
        <dbReference type="Proteomes" id="UP001066276"/>
    </source>
</evidence>
<accession>A0AAV7MFR2</accession>
<gene>
    <name evidence="3" type="ORF">NDU88_006397</name>
</gene>
<keyword evidence="1" id="KW-0175">Coiled coil</keyword>
<dbReference type="AlphaFoldDB" id="A0AAV7MFR2"/>